<dbReference type="GO" id="GO:0035267">
    <property type="term" value="C:NuA4 histone acetyltransferase complex"/>
    <property type="evidence" value="ECO:0007669"/>
    <property type="project" value="InterPro"/>
</dbReference>
<evidence type="ECO:0000256" key="3">
    <source>
        <dbReference type="ARBA" id="ARBA00023015"/>
    </source>
</evidence>
<feature type="domain" description="Enhancer of polycomb-like N-terminal" evidence="9">
    <location>
        <begin position="7"/>
        <end position="146"/>
    </location>
</feature>
<feature type="region of interest" description="Disordered" evidence="8">
    <location>
        <begin position="529"/>
        <end position="567"/>
    </location>
</feature>
<evidence type="ECO:0000256" key="1">
    <source>
        <dbReference type="ARBA" id="ARBA00004123"/>
    </source>
</evidence>
<dbReference type="GO" id="GO:0006357">
    <property type="term" value="P:regulation of transcription by RNA polymerase II"/>
    <property type="evidence" value="ECO:0007669"/>
    <property type="project" value="InterPro"/>
</dbReference>
<accession>A0AAJ0M487</accession>
<comment type="caution">
    <text evidence="10">The sequence shown here is derived from an EMBL/GenBank/DDBJ whole genome shotgun (WGS) entry which is preliminary data.</text>
</comment>
<dbReference type="GeneID" id="87880190"/>
<feature type="compositionally biased region" description="Low complexity" evidence="8">
    <location>
        <begin position="529"/>
        <end position="538"/>
    </location>
</feature>
<comment type="function">
    <text evidence="6">Component of the NuA4 histone acetyltransferase complex which is involved in transcriptional activation of selected genes principally by acetylation of nucleosomal histone H4 and H2A. The NuA4 complex is also involved in DNA repair. Involved in gene silencing by neighboring heterochromatin, blockage of the silencing spreading along the chromosome, and required for cell cycle progression through G2/M.</text>
</comment>
<evidence type="ECO:0000313" key="11">
    <source>
        <dbReference type="Proteomes" id="UP001273166"/>
    </source>
</evidence>
<evidence type="ECO:0000256" key="7">
    <source>
        <dbReference type="RuleBase" id="RU361124"/>
    </source>
</evidence>
<keyword evidence="11" id="KW-1185">Reference proteome</keyword>
<evidence type="ECO:0000313" key="10">
    <source>
        <dbReference type="EMBL" id="KAK3308209.1"/>
    </source>
</evidence>
<organism evidence="10 11">
    <name type="scientific">Chaetomium strumarium</name>
    <dbReference type="NCBI Taxonomy" id="1170767"/>
    <lineage>
        <taxon>Eukaryota</taxon>
        <taxon>Fungi</taxon>
        <taxon>Dikarya</taxon>
        <taxon>Ascomycota</taxon>
        <taxon>Pezizomycotina</taxon>
        <taxon>Sordariomycetes</taxon>
        <taxon>Sordariomycetidae</taxon>
        <taxon>Sordariales</taxon>
        <taxon>Chaetomiaceae</taxon>
        <taxon>Chaetomium</taxon>
    </lineage>
</organism>
<comment type="subcellular location">
    <subcellularLocation>
        <location evidence="1 7">Nucleus</location>
    </subcellularLocation>
</comment>
<keyword evidence="5 7" id="KW-0539">Nucleus</keyword>
<comment type="similarity">
    <text evidence="2 7">Belongs to the enhancer of polycomb family.</text>
</comment>
<dbReference type="RefSeq" id="XP_062723989.1">
    <property type="nucleotide sequence ID" value="XM_062861361.1"/>
</dbReference>
<name>A0AAJ0M487_9PEZI</name>
<feature type="region of interest" description="Disordered" evidence="8">
    <location>
        <begin position="306"/>
        <end position="325"/>
    </location>
</feature>
<keyword evidence="3 7" id="KW-0805">Transcription regulation</keyword>
<dbReference type="InterPro" id="IPR024943">
    <property type="entry name" value="Enhancer_polycomb"/>
</dbReference>
<evidence type="ECO:0000259" key="9">
    <source>
        <dbReference type="Pfam" id="PF10513"/>
    </source>
</evidence>
<dbReference type="GO" id="GO:0005634">
    <property type="term" value="C:nucleus"/>
    <property type="evidence" value="ECO:0007669"/>
    <property type="project" value="UniProtKB-SubCell"/>
</dbReference>
<evidence type="ECO:0000256" key="6">
    <source>
        <dbReference type="ARBA" id="ARBA00025513"/>
    </source>
</evidence>
<sequence>MATRKVRYKKLNSKTPLSVLREDQIDATEYESLTNEAQIATGVEHAEENEYHLQVVLQSTGVAADKEIPVPPPQESSLNYDELYARPFSKTSTYIRFSQTVEESIACMYDMTEEDEVFLKSYNQKRTPSAQLSEDDFEKIMEVFEDTSEFKAPYAAIDQTIVPYDDMLQGLQELDKAKVMPHAKEIYEYWKSRRQASGNQPLHPMLKFERHQESDDADPYVCFRRREVRQTRKTRARDVQSAEKLKRLRKELEDGRQLVLAAQNRELLKAEMLKADRAIFELRAQLKEHKIRLGIKTDDEDLINQKPQRRKAPEVPAVQRPPPPSQLRITVRPDGRPAEADLSHLADRLAEKENELRADIEKKVKSHNQWNCNHLDLTRGPLSPVYGPRRDISFRPAKTQYLMTPPASASSASLEEPTPMDVDKPQNPQPVFNFRGVAQAEQTRENPPAYRRRIGRLGRLWIDRRGLASPPRDVSAEVLDRWKYDQSSDDEEEPPTYEVDPFDTNALRFRASIPLPPWMTNRVAVANAHARAPLVQPQQPQPQLQPQPQQQPPQPQPTSQPQQPTEG</sequence>
<dbReference type="Pfam" id="PF10513">
    <property type="entry name" value="EPL1"/>
    <property type="match status" value="1"/>
</dbReference>
<dbReference type="Proteomes" id="UP001273166">
    <property type="component" value="Unassembled WGS sequence"/>
</dbReference>
<evidence type="ECO:0000256" key="5">
    <source>
        <dbReference type="ARBA" id="ARBA00023242"/>
    </source>
</evidence>
<dbReference type="PANTHER" id="PTHR14898">
    <property type="entry name" value="ENHANCER OF POLYCOMB"/>
    <property type="match status" value="1"/>
</dbReference>
<evidence type="ECO:0000256" key="4">
    <source>
        <dbReference type="ARBA" id="ARBA00023163"/>
    </source>
</evidence>
<dbReference type="EMBL" id="JAUDZG010000002">
    <property type="protein sequence ID" value="KAK3308209.1"/>
    <property type="molecule type" value="Genomic_DNA"/>
</dbReference>
<proteinExistence type="inferred from homology"/>
<dbReference type="AlphaFoldDB" id="A0AAJ0M487"/>
<keyword evidence="4 7" id="KW-0804">Transcription</keyword>
<feature type="compositionally biased region" description="Pro residues" evidence="8">
    <location>
        <begin position="539"/>
        <end position="558"/>
    </location>
</feature>
<protein>
    <recommendedName>
        <fullName evidence="7">Enhancer of polycomb-like protein</fullName>
    </recommendedName>
</protein>
<gene>
    <name evidence="10" type="ORF">B0T15DRAFT_101227</name>
</gene>
<reference evidence="10" key="1">
    <citation type="journal article" date="2023" name="Mol. Phylogenet. Evol.">
        <title>Genome-scale phylogeny and comparative genomics of the fungal order Sordariales.</title>
        <authorList>
            <person name="Hensen N."/>
            <person name="Bonometti L."/>
            <person name="Westerberg I."/>
            <person name="Brannstrom I.O."/>
            <person name="Guillou S."/>
            <person name="Cros-Aarteil S."/>
            <person name="Calhoun S."/>
            <person name="Haridas S."/>
            <person name="Kuo A."/>
            <person name="Mondo S."/>
            <person name="Pangilinan J."/>
            <person name="Riley R."/>
            <person name="LaButti K."/>
            <person name="Andreopoulos B."/>
            <person name="Lipzen A."/>
            <person name="Chen C."/>
            <person name="Yan M."/>
            <person name="Daum C."/>
            <person name="Ng V."/>
            <person name="Clum A."/>
            <person name="Steindorff A."/>
            <person name="Ohm R.A."/>
            <person name="Martin F."/>
            <person name="Silar P."/>
            <person name="Natvig D.O."/>
            <person name="Lalanne C."/>
            <person name="Gautier V."/>
            <person name="Ament-Velasquez S.L."/>
            <person name="Kruys A."/>
            <person name="Hutchinson M.I."/>
            <person name="Powell A.J."/>
            <person name="Barry K."/>
            <person name="Miller A.N."/>
            <person name="Grigoriev I.V."/>
            <person name="Debuchy R."/>
            <person name="Gladieux P."/>
            <person name="Hiltunen Thoren M."/>
            <person name="Johannesson H."/>
        </authorList>
    </citation>
    <scope>NUCLEOTIDE SEQUENCE</scope>
    <source>
        <strain evidence="10">CBS 333.67</strain>
    </source>
</reference>
<evidence type="ECO:0000256" key="8">
    <source>
        <dbReference type="SAM" id="MobiDB-lite"/>
    </source>
</evidence>
<reference evidence="10" key="2">
    <citation type="submission" date="2023-06" db="EMBL/GenBank/DDBJ databases">
        <authorList>
            <consortium name="Lawrence Berkeley National Laboratory"/>
            <person name="Mondo S.J."/>
            <person name="Hensen N."/>
            <person name="Bonometti L."/>
            <person name="Westerberg I."/>
            <person name="Brannstrom I.O."/>
            <person name="Guillou S."/>
            <person name="Cros-Aarteil S."/>
            <person name="Calhoun S."/>
            <person name="Haridas S."/>
            <person name="Kuo A."/>
            <person name="Pangilinan J."/>
            <person name="Riley R."/>
            <person name="Labutti K."/>
            <person name="Andreopoulos B."/>
            <person name="Lipzen A."/>
            <person name="Chen C."/>
            <person name="Yanf M."/>
            <person name="Daum C."/>
            <person name="Ng V."/>
            <person name="Clum A."/>
            <person name="Steindorff A."/>
            <person name="Ohm R."/>
            <person name="Martin F."/>
            <person name="Silar P."/>
            <person name="Natvig D."/>
            <person name="Lalanne C."/>
            <person name="Gautier V."/>
            <person name="Ament-Velasquez S.L."/>
            <person name="Kruys A."/>
            <person name="Hutchinson M.I."/>
            <person name="Powell A.J."/>
            <person name="Barry K."/>
            <person name="Miller A.N."/>
            <person name="Grigoriev I.V."/>
            <person name="Debuchy R."/>
            <person name="Gladieux P."/>
            <person name="Thoren M.H."/>
            <person name="Johannesson H."/>
        </authorList>
    </citation>
    <scope>NUCLEOTIDE SEQUENCE</scope>
    <source>
        <strain evidence="10">CBS 333.67</strain>
    </source>
</reference>
<dbReference type="InterPro" id="IPR019542">
    <property type="entry name" value="Enhancer_polycomb-like_N"/>
</dbReference>
<evidence type="ECO:0000256" key="2">
    <source>
        <dbReference type="ARBA" id="ARBA00008035"/>
    </source>
</evidence>